<evidence type="ECO:0000256" key="3">
    <source>
        <dbReference type="ARBA" id="ARBA00008725"/>
    </source>
</evidence>
<dbReference type="Gene3D" id="3.40.190.10">
    <property type="entry name" value="Periplasmic binding protein-like II"/>
    <property type="match status" value="2"/>
</dbReference>
<evidence type="ECO:0000313" key="11">
    <source>
        <dbReference type="EMBL" id="QAT62399.1"/>
    </source>
</evidence>
<reference evidence="12" key="1">
    <citation type="submission" date="2019-01" db="EMBL/GenBank/DDBJ databases">
        <title>Draft genomes of a novel of Sporanaerobacter strains.</title>
        <authorList>
            <person name="Ma S."/>
        </authorList>
    </citation>
    <scope>NUCLEOTIDE SEQUENCE [LARGE SCALE GENOMIC DNA]</scope>
    <source>
        <strain evidence="12">NJN-17</strain>
    </source>
</reference>
<proteinExistence type="inferred from homology"/>
<keyword evidence="7" id="KW-0564">Palmitate</keyword>
<dbReference type="PANTHER" id="PTHR30570">
    <property type="entry name" value="PERIPLASMIC PHOSPHATE BINDING COMPONENT OF PHOSPHATE ABC TRANSPORTER"/>
    <property type="match status" value="1"/>
</dbReference>
<dbReference type="PANTHER" id="PTHR30570:SF1">
    <property type="entry name" value="PHOSPHATE-BINDING PROTEIN PSTS"/>
    <property type="match status" value="1"/>
</dbReference>
<evidence type="ECO:0000256" key="6">
    <source>
        <dbReference type="ARBA" id="ARBA00022729"/>
    </source>
</evidence>
<name>A0A410QEQ2_9FIRM</name>
<dbReference type="Pfam" id="PF12849">
    <property type="entry name" value="PBP_like_2"/>
    <property type="match status" value="1"/>
</dbReference>
<evidence type="ECO:0000256" key="8">
    <source>
        <dbReference type="ARBA" id="ARBA00023288"/>
    </source>
</evidence>
<evidence type="ECO:0000256" key="7">
    <source>
        <dbReference type="ARBA" id="ARBA00023139"/>
    </source>
</evidence>
<dbReference type="SUPFAM" id="SSF53850">
    <property type="entry name" value="Periplasmic binding protein-like II"/>
    <property type="match status" value="1"/>
</dbReference>
<keyword evidence="5" id="KW-0813">Transport</keyword>
<dbReference type="GO" id="GO:0005886">
    <property type="term" value="C:plasma membrane"/>
    <property type="evidence" value="ECO:0007669"/>
    <property type="project" value="UniProtKB-SubCell"/>
</dbReference>
<feature type="signal peptide" evidence="9">
    <location>
        <begin position="1"/>
        <end position="20"/>
    </location>
</feature>
<sequence>MKKRHGIFLCILFMLSLLLAGCKEDEDTKSIKPSEEGIAVSNTGLELGLTSENYPSIDGSTSTLPLVQEIYKAMVVPTGEGEEWLNLPQTPSKTVPSYKKLIAGEVDMIFVPYASQDILKEAKTQEVKLEFFPVSTEALIFITSNDNTAQNITEEQVRNIYIDYAIDNWKEIGGPDKELIPLCRNADSGSQSQLDNLILKGQPMNERIKENFVELTMDGLLEQVAFYHNVSEKECFGLGYTLYHYLQNVDGITGIGEKLRILNYEGIPATSETIKDGSYPLVSNYYAVVRKDLPKDHAARKIIEWLKTDDGGKCIRRSGLYPVT</sequence>
<keyword evidence="5" id="KW-0592">Phosphate transport</keyword>
<protein>
    <submittedName>
        <fullName evidence="11">Phosphate ABC transporter permease</fullName>
    </submittedName>
</protein>
<comment type="subcellular location">
    <subcellularLocation>
        <location evidence="2">Cell membrane</location>
        <topology evidence="2">Lipid-anchor</topology>
    </subcellularLocation>
</comment>
<dbReference type="GO" id="GO:0006817">
    <property type="term" value="P:phosphate ion transport"/>
    <property type="evidence" value="ECO:0007669"/>
    <property type="project" value="UniProtKB-KW"/>
</dbReference>
<feature type="domain" description="PBP" evidence="10">
    <location>
        <begin position="90"/>
        <end position="305"/>
    </location>
</feature>
<dbReference type="InterPro" id="IPR024370">
    <property type="entry name" value="PBP_domain"/>
</dbReference>
<evidence type="ECO:0000256" key="5">
    <source>
        <dbReference type="ARBA" id="ARBA00022592"/>
    </source>
</evidence>
<dbReference type="EMBL" id="CP035282">
    <property type="protein sequence ID" value="QAT62399.1"/>
    <property type="molecule type" value="Genomic_DNA"/>
</dbReference>
<dbReference type="RefSeq" id="WP_128752921.1">
    <property type="nucleotide sequence ID" value="NZ_CP035282.1"/>
</dbReference>
<evidence type="ECO:0000259" key="10">
    <source>
        <dbReference type="Pfam" id="PF12849"/>
    </source>
</evidence>
<evidence type="ECO:0000256" key="1">
    <source>
        <dbReference type="ARBA" id="ARBA00002841"/>
    </source>
</evidence>
<organism evidence="11 12">
    <name type="scientific">Acidilutibacter cellobiosedens</name>
    <dbReference type="NCBI Taxonomy" id="2507161"/>
    <lineage>
        <taxon>Bacteria</taxon>
        <taxon>Bacillati</taxon>
        <taxon>Bacillota</taxon>
        <taxon>Tissierellia</taxon>
        <taxon>Tissierellales</taxon>
        <taxon>Acidilutibacteraceae</taxon>
        <taxon>Acidilutibacter</taxon>
    </lineage>
</organism>
<keyword evidence="8" id="KW-0449">Lipoprotein</keyword>
<feature type="chain" id="PRO_5038903598" evidence="9">
    <location>
        <begin position="21"/>
        <end position="324"/>
    </location>
</feature>
<dbReference type="Proteomes" id="UP000287969">
    <property type="component" value="Chromosome"/>
</dbReference>
<evidence type="ECO:0000256" key="9">
    <source>
        <dbReference type="SAM" id="SignalP"/>
    </source>
</evidence>
<comment type="function">
    <text evidence="1">Part of the ABC transporter complex PstSACB involved in phosphate import.</text>
</comment>
<dbReference type="AlphaFoldDB" id="A0A410QEQ2"/>
<dbReference type="PROSITE" id="PS51257">
    <property type="entry name" value="PROKAR_LIPOPROTEIN"/>
    <property type="match status" value="1"/>
</dbReference>
<dbReference type="OrthoDB" id="9790048at2"/>
<keyword evidence="6 9" id="KW-0732">Signal</keyword>
<keyword evidence="12" id="KW-1185">Reference proteome</keyword>
<dbReference type="KEGG" id="spoa:EQM13_12910"/>
<dbReference type="InterPro" id="IPR050811">
    <property type="entry name" value="Phosphate_ABC_transporter"/>
</dbReference>
<comment type="subunit">
    <text evidence="4">The complex is composed of two ATP-binding proteins (PstB), two transmembrane proteins (PstC and PstA) and a solute-binding protein (PstS).</text>
</comment>
<evidence type="ECO:0000256" key="2">
    <source>
        <dbReference type="ARBA" id="ARBA00004193"/>
    </source>
</evidence>
<evidence type="ECO:0000256" key="4">
    <source>
        <dbReference type="ARBA" id="ARBA00011529"/>
    </source>
</evidence>
<accession>A0A410QEQ2</accession>
<gene>
    <name evidence="11" type="ORF">EQM13_12910</name>
</gene>
<comment type="similarity">
    <text evidence="3">Belongs to the PstS family.</text>
</comment>
<evidence type="ECO:0000313" key="12">
    <source>
        <dbReference type="Proteomes" id="UP000287969"/>
    </source>
</evidence>